<keyword evidence="1" id="KW-0812">Transmembrane</keyword>
<dbReference type="EnsemblMetazoa" id="G16351.8">
    <property type="protein sequence ID" value="G16351.8:cds"/>
    <property type="gene ID" value="G16351"/>
</dbReference>
<accession>A0A8W8J0R2</accession>
<keyword evidence="4" id="KW-1185">Reference proteome</keyword>
<evidence type="ECO:0000259" key="2">
    <source>
        <dbReference type="Pfam" id="PF13676"/>
    </source>
</evidence>
<dbReference type="EnsemblMetazoa" id="G16351.5">
    <property type="protein sequence ID" value="G16351.5:cds"/>
    <property type="gene ID" value="G16351"/>
</dbReference>
<protein>
    <recommendedName>
        <fullName evidence="2">TIR domain-containing protein</fullName>
    </recommendedName>
</protein>
<dbReference type="Pfam" id="PF13676">
    <property type="entry name" value="TIR_2"/>
    <property type="match status" value="1"/>
</dbReference>
<dbReference type="InterPro" id="IPR000157">
    <property type="entry name" value="TIR_dom"/>
</dbReference>
<dbReference type="InterPro" id="IPR035897">
    <property type="entry name" value="Toll_tir_struct_dom_sf"/>
</dbReference>
<evidence type="ECO:0000313" key="3">
    <source>
        <dbReference type="EnsemblMetazoa" id="G16351.6:cds"/>
    </source>
</evidence>
<reference evidence="3" key="1">
    <citation type="submission" date="2022-08" db="UniProtKB">
        <authorList>
            <consortium name="EnsemblMetazoa"/>
        </authorList>
    </citation>
    <scope>IDENTIFICATION</scope>
    <source>
        <strain evidence="3">05x7-T-G4-1.051#20</strain>
    </source>
</reference>
<dbReference type="AlphaFoldDB" id="A0A8W8J0R2"/>
<name>A0A8W8J0R2_MAGGI</name>
<dbReference type="EnsemblMetazoa" id="G16351.3">
    <property type="protein sequence ID" value="G16351.3:cds"/>
    <property type="gene ID" value="G16351"/>
</dbReference>
<sequence length="528" mass="61040">MNLRNNSISTLDVTDFMITRSFCQIDISYNRVESIVNSNNWTVDKKNNYGTGFYNGTYNQLKYLPDWNKIGFPNLISLNAMMYRGYDIRHNPIYCDCNLAQSLVFFSPILALIDRDYFYVKCNGPKALTGQKLRSFLEGNRITQLVCNYTGVALCPSQCACVKEPRYSPKKFFNVILVTSITCNNSSLYRLPHILPESDEIEFRFNGSGIKELTNEHYLPRVTVLKLVSMPFFDKMALENLKSLKELSLPRKAQLNGIPKELSFLHPCVFLQEDNFVMNCTCSLEWMIEWLSLDVSSECQRNFEFKCLTKNNTEPARTYLQNIDCNVHTSDSIYLTLTSMCLALLVLLLFLTATWKRKCEIRLLIRETKLGKLLRSRVTLDQDRVVFISFDGSNHCIHSFIFQKLEPFLVTNGFHVFIPSRDLAVGSVRSEEAAWQISVSRYYITFLSLSYLDEDVFETRSEWRYIWNGYLSDNRKELLVLNYDLLKPSDVPCSKMRAVLRAGNVVDFDAGENTILSKIVKLFHTLSF</sequence>
<dbReference type="EnsemblMetazoa" id="G16351.1">
    <property type="protein sequence ID" value="G16351.1:cds"/>
    <property type="gene ID" value="G16351"/>
</dbReference>
<dbReference type="Gene3D" id="3.40.50.10140">
    <property type="entry name" value="Toll/interleukin-1 receptor homology (TIR) domain"/>
    <property type="match status" value="1"/>
</dbReference>
<dbReference type="Gene3D" id="3.80.10.10">
    <property type="entry name" value="Ribonuclease Inhibitor"/>
    <property type="match status" value="2"/>
</dbReference>
<dbReference type="EnsemblMetazoa" id="G16351.7">
    <property type="protein sequence ID" value="G16351.7:cds"/>
    <property type="gene ID" value="G16351"/>
</dbReference>
<proteinExistence type="predicted"/>
<keyword evidence="1" id="KW-1133">Transmembrane helix</keyword>
<dbReference type="Proteomes" id="UP000005408">
    <property type="component" value="Unassembled WGS sequence"/>
</dbReference>
<dbReference type="GO" id="GO:0007165">
    <property type="term" value="P:signal transduction"/>
    <property type="evidence" value="ECO:0007669"/>
    <property type="project" value="InterPro"/>
</dbReference>
<dbReference type="SUPFAM" id="SSF52200">
    <property type="entry name" value="Toll/Interleukin receptor TIR domain"/>
    <property type="match status" value="1"/>
</dbReference>
<feature type="domain" description="TIR" evidence="2">
    <location>
        <begin position="386"/>
        <end position="488"/>
    </location>
</feature>
<evidence type="ECO:0000313" key="4">
    <source>
        <dbReference type="Proteomes" id="UP000005408"/>
    </source>
</evidence>
<keyword evidence="1" id="KW-0472">Membrane</keyword>
<dbReference type="EnsemblMetazoa" id="G16351.2">
    <property type="protein sequence ID" value="G16351.2:cds"/>
    <property type="gene ID" value="G16351"/>
</dbReference>
<dbReference type="EnsemblMetazoa" id="G16351.6">
    <property type="protein sequence ID" value="G16351.6:cds"/>
    <property type="gene ID" value="G16351"/>
</dbReference>
<dbReference type="InterPro" id="IPR032675">
    <property type="entry name" value="LRR_dom_sf"/>
</dbReference>
<organism evidence="3 4">
    <name type="scientific">Magallana gigas</name>
    <name type="common">Pacific oyster</name>
    <name type="synonym">Crassostrea gigas</name>
    <dbReference type="NCBI Taxonomy" id="29159"/>
    <lineage>
        <taxon>Eukaryota</taxon>
        <taxon>Metazoa</taxon>
        <taxon>Spiralia</taxon>
        <taxon>Lophotrochozoa</taxon>
        <taxon>Mollusca</taxon>
        <taxon>Bivalvia</taxon>
        <taxon>Autobranchia</taxon>
        <taxon>Pteriomorphia</taxon>
        <taxon>Ostreida</taxon>
        <taxon>Ostreoidea</taxon>
        <taxon>Ostreidae</taxon>
        <taxon>Magallana</taxon>
    </lineage>
</organism>
<feature type="transmembrane region" description="Helical" evidence="1">
    <location>
        <begin position="333"/>
        <end position="355"/>
    </location>
</feature>
<evidence type="ECO:0000256" key="1">
    <source>
        <dbReference type="SAM" id="Phobius"/>
    </source>
</evidence>